<evidence type="ECO:0000313" key="1">
    <source>
        <dbReference type="EMBL" id="KRT35007.1"/>
    </source>
</evidence>
<reference evidence="2" key="1">
    <citation type="submission" date="2012-09" db="EMBL/GenBank/DDBJ databases">
        <authorList>
            <person name="Weinstock G."/>
            <person name="Sodergren E."/>
            <person name="Clifton S."/>
            <person name="Fulton L."/>
            <person name="Fulton B."/>
            <person name="Courtney L."/>
            <person name="Fronick C."/>
            <person name="Harrison M."/>
            <person name="Strong C."/>
            <person name="Farmer C."/>
            <person name="Delehaunty K."/>
            <person name="Markovic C."/>
            <person name="Hall O."/>
            <person name="Minx P."/>
            <person name="Tomlinson C."/>
            <person name="Mitreva M."/>
            <person name="Nelson J."/>
            <person name="Hou S."/>
            <person name="Wollam A."/>
            <person name="Pepin K.H."/>
            <person name="Johnson M."/>
            <person name="Bhonagiri V."/>
            <person name="Nash W.E."/>
            <person name="Suruliraj S."/>
            <person name="Warren W."/>
            <person name="Chinwalla A."/>
            <person name="Mardis E.R."/>
            <person name="Wilson R.K."/>
        </authorList>
    </citation>
    <scope>NUCLEOTIDE SEQUENCE [LARGE SCALE GENOMIC DNA]</scope>
    <source>
        <strain evidence="2">OS1</strain>
    </source>
</reference>
<evidence type="ECO:0008006" key="3">
    <source>
        <dbReference type="Google" id="ProtNLM"/>
    </source>
</evidence>
<dbReference type="EMBL" id="ACJX03000001">
    <property type="protein sequence ID" value="KRT35007.1"/>
    <property type="molecule type" value="Genomic_DNA"/>
</dbReference>
<dbReference type="OrthoDB" id="5860at2"/>
<protein>
    <recommendedName>
        <fullName evidence="3">DUF2193 domain-containing protein</fullName>
    </recommendedName>
</protein>
<dbReference type="Proteomes" id="UP000005273">
    <property type="component" value="Unassembled WGS sequence"/>
</dbReference>
<dbReference type="Pfam" id="PF09959">
    <property type="entry name" value="DUF2193"/>
    <property type="match status" value="1"/>
</dbReference>
<gene>
    <name evidence="1" type="ORF">HMPREF1705_04266</name>
</gene>
<keyword evidence="2" id="KW-1185">Reference proteome</keyword>
<proteinExistence type="predicted"/>
<dbReference type="eggNOG" id="COG4883">
    <property type="taxonomic scope" value="Bacteria"/>
</dbReference>
<dbReference type="STRING" id="592015.HMPREF1705_04266"/>
<dbReference type="InterPro" id="IPR018694">
    <property type="entry name" value="DUF2193"/>
</dbReference>
<organism evidence="1 2">
    <name type="scientific">Acetomicrobium hydrogeniformans ATCC BAA-1850</name>
    <dbReference type="NCBI Taxonomy" id="592015"/>
    <lineage>
        <taxon>Bacteria</taxon>
        <taxon>Thermotogati</taxon>
        <taxon>Synergistota</taxon>
        <taxon>Synergistia</taxon>
        <taxon>Synergistales</taxon>
        <taxon>Acetomicrobiaceae</taxon>
        <taxon>Acetomicrobium</taxon>
    </lineage>
</organism>
<sequence>MVTLIEKMLNEAIDATKSVFLVIKEKRGGQFRLDDCKPYVDAVNKMSVGEGQCKEVIDLHVQSVNAHYEILKGLTDYIRPEDDPFVEHYQTPPILEILYEEDPDFKKSMDKFIEAIGENRALIGREAARRYGGMYGPTCVVDFAMSVGSVPNLVNKILLGLDIPDKDKKTILACKSWGMNTSYGFGAAFRAAIEAGKSAAEAEDAEVKQFQFIYKEPVEAQARLMETHNLGGHGPHSSFDVRKYMAQYKERMRPYVVAALKAGVHPANITAVPAYCVGDVGHHISQSAYNMFKNDMVFGIYDAVMQVFENTLKKGLKEGAFKSEWDVLAVATGAPACAVAYTLWLDSFTVPMVIDLLTKRFYNYCAMNPKRGEADELHNVDFMDVILRGEEILDISPLGAGGKIKGIEVDLSPIDKHEIVSNPQRYTYPACAITQRFAALMALADFPCYLTPECTTATLMTNIVAKNPGMPGAPVRACKGCAVTKLIKRNVPYVKGEGAGPCGYCEWYRAV</sequence>
<dbReference type="AlphaFoldDB" id="A0A0T5X9F3"/>
<dbReference type="RefSeq" id="WP_009202341.1">
    <property type="nucleotide sequence ID" value="NZ_ACJX03000001.1"/>
</dbReference>
<evidence type="ECO:0000313" key="2">
    <source>
        <dbReference type="Proteomes" id="UP000005273"/>
    </source>
</evidence>
<accession>A0A0T5X9F3</accession>
<name>A0A0T5X9F3_9BACT</name>
<comment type="caution">
    <text evidence="1">The sequence shown here is derived from an EMBL/GenBank/DDBJ whole genome shotgun (WGS) entry which is preliminary data.</text>
</comment>